<dbReference type="Proteomes" id="UP000265566">
    <property type="component" value="Chromosome 5"/>
</dbReference>
<sequence>MDCHYIPKGLNALKKDSGTLGCALQRRCLNCYTYSLLRLVPRLVLGGLSTVNIFLRP</sequence>
<dbReference type="EMBL" id="PSQE01000005">
    <property type="protein sequence ID" value="RHN55716.1"/>
    <property type="molecule type" value="Genomic_DNA"/>
</dbReference>
<accession>A0A396HQU0</accession>
<comment type="caution">
    <text evidence="1">The sequence shown here is derived from an EMBL/GenBank/DDBJ whole genome shotgun (WGS) entry which is preliminary data.</text>
</comment>
<dbReference type="Gramene" id="rna30944">
    <property type="protein sequence ID" value="RHN55716.1"/>
    <property type="gene ID" value="gene30944"/>
</dbReference>
<proteinExistence type="predicted"/>
<organism evidence="1">
    <name type="scientific">Medicago truncatula</name>
    <name type="common">Barrel medic</name>
    <name type="synonym">Medicago tribuloides</name>
    <dbReference type="NCBI Taxonomy" id="3880"/>
    <lineage>
        <taxon>Eukaryota</taxon>
        <taxon>Viridiplantae</taxon>
        <taxon>Streptophyta</taxon>
        <taxon>Embryophyta</taxon>
        <taxon>Tracheophyta</taxon>
        <taxon>Spermatophyta</taxon>
        <taxon>Magnoliopsida</taxon>
        <taxon>eudicotyledons</taxon>
        <taxon>Gunneridae</taxon>
        <taxon>Pentapetalae</taxon>
        <taxon>rosids</taxon>
        <taxon>fabids</taxon>
        <taxon>Fabales</taxon>
        <taxon>Fabaceae</taxon>
        <taxon>Papilionoideae</taxon>
        <taxon>50 kb inversion clade</taxon>
        <taxon>NPAAA clade</taxon>
        <taxon>Hologalegina</taxon>
        <taxon>IRL clade</taxon>
        <taxon>Trifolieae</taxon>
        <taxon>Medicago</taxon>
    </lineage>
</organism>
<reference evidence="1" key="1">
    <citation type="journal article" date="2018" name="Nat. Plants">
        <title>Whole-genome landscape of Medicago truncatula symbiotic genes.</title>
        <authorList>
            <person name="Pecrix Y."/>
            <person name="Gamas P."/>
            <person name="Carrere S."/>
        </authorList>
    </citation>
    <scope>NUCLEOTIDE SEQUENCE</scope>
    <source>
        <tissue evidence="1">Leaves</tissue>
    </source>
</reference>
<evidence type="ECO:0000313" key="1">
    <source>
        <dbReference type="EMBL" id="RHN55716.1"/>
    </source>
</evidence>
<gene>
    <name evidence="1" type="ORF">MtrunA17_Chr5g0421001</name>
</gene>
<name>A0A396HQU0_MEDTR</name>
<dbReference type="AlphaFoldDB" id="A0A396HQU0"/>
<protein>
    <submittedName>
        <fullName evidence="1">Uncharacterized protein</fullName>
    </submittedName>
</protein>